<evidence type="ECO:0000313" key="3">
    <source>
        <dbReference type="Proteomes" id="UP001515480"/>
    </source>
</evidence>
<reference evidence="2 3" key="1">
    <citation type="journal article" date="2024" name="Science">
        <title>Giant polyketide synthase enzymes in the biosynthesis of giant marine polyether toxins.</title>
        <authorList>
            <person name="Fallon T.R."/>
            <person name="Shende V.V."/>
            <person name="Wierzbicki I.H."/>
            <person name="Pendleton A.L."/>
            <person name="Watervoot N.F."/>
            <person name="Auber R.P."/>
            <person name="Gonzalez D.J."/>
            <person name="Wisecaver J.H."/>
            <person name="Moore B.S."/>
        </authorList>
    </citation>
    <scope>NUCLEOTIDE SEQUENCE [LARGE SCALE GENOMIC DNA]</scope>
    <source>
        <strain evidence="2 3">12B1</strain>
    </source>
</reference>
<feature type="region of interest" description="Disordered" evidence="1">
    <location>
        <begin position="25"/>
        <end position="69"/>
    </location>
</feature>
<sequence>MAAMSAYELQRAANMRANRQQLVSMGLDAPEDRAAVPTATSRKRSRPPPSLHDESALRRSGRTRAPVQHFGDMTRSDELLLRSSPAVRSAAGPLAQTNPHAAFLRASGLRVSEANAHASLGARSSIRPSASVLAAAGRSERPPAEAGSTRSLKLEVASFVERCLGKSVEGPPTKLTVVQALTSKLSPRFSKYSGSLEWANAIVLWVNIGGPDYNNNFLDDGARITWYASPRHSEDTPIVQRLVRSTRAPKSTKLAEQKDDQVLLFCRLPGEPYVCCGRLTYESHNPDVHPIKFVWKLDDIESLRKSAAFREILEVK</sequence>
<evidence type="ECO:0000256" key="1">
    <source>
        <dbReference type="SAM" id="MobiDB-lite"/>
    </source>
</evidence>
<protein>
    <submittedName>
        <fullName evidence="2">Uncharacterized protein</fullName>
    </submittedName>
</protein>
<dbReference type="Proteomes" id="UP001515480">
    <property type="component" value="Unassembled WGS sequence"/>
</dbReference>
<accession>A0AB34K6M9</accession>
<gene>
    <name evidence="2" type="ORF">AB1Y20_001060</name>
</gene>
<name>A0AB34K6M9_PRYPA</name>
<dbReference type="EMBL" id="JBGBPQ010000001">
    <property type="protein sequence ID" value="KAL1530144.1"/>
    <property type="molecule type" value="Genomic_DNA"/>
</dbReference>
<dbReference type="AlphaFoldDB" id="A0AB34K6M9"/>
<comment type="caution">
    <text evidence="2">The sequence shown here is derived from an EMBL/GenBank/DDBJ whole genome shotgun (WGS) entry which is preliminary data.</text>
</comment>
<evidence type="ECO:0000313" key="2">
    <source>
        <dbReference type="EMBL" id="KAL1530144.1"/>
    </source>
</evidence>
<proteinExistence type="predicted"/>
<organism evidence="2 3">
    <name type="scientific">Prymnesium parvum</name>
    <name type="common">Toxic golden alga</name>
    <dbReference type="NCBI Taxonomy" id="97485"/>
    <lineage>
        <taxon>Eukaryota</taxon>
        <taxon>Haptista</taxon>
        <taxon>Haptophyta</taxon>
        <taxon>Prymnesiophyceae</taxon>
        <taxon>Prymnesiales</taxon>
        <taxon>Prymnesiaceae</taxon>
        <taxon>Prymnesium</taxon>
    </lineage>
</organism>
<keyword evidence="3" id="KW-1185">Reference proteome</keyword>